<dbReference type="Pfam" id="PF13439">
    <property type="entry name" value="Glyco_transf_4"/>
    <property type="match status" value="1"/>
</dbReference>
<dbReference type="PANTHER" id="PTHR12526">
    <property type="entry name" value="GLYCOSYLTRANSFERASE"/>
    <property type="match status" value="1"/>
</dbReference>
<keyword evidence="4" id="KW-1185">Reference proteome</keyword>
<dbReference type="Gene3D" id="3.40.50.2000">
    <property type="entry name" value="Glycogen Phosphorylase B"/>
    <property type="match status" value="2"/>
</dbReference>
<dbReference type="Pfam" id="PF00534">
    <property type="entry name" value="Glycos_transf_1"/>
    <property type="match status" value="1"/>
</dbReference>
<reference evidence="4" key="1">
    <citation type="submission" date="2016-10" db="EMBL/GenBank/DDBJ databases">
        <authorList>
            <person name="Varghese N."/>
            <person name="Submissions S."/>
        </authorList>
    </citation>
    <scope>NUCLEOTIDE SEQUENCE [LARGE SCALE GENOMIC DNA]</scope>
    <source>
        <strain evidence="4">DSM 17044</strain>
    </source>
</reference>
<dbReference type="InterPro" id="IPR028098">
    <property type="entry name" value="Glyco_trans_4-like_N"/>
</dbReference>
<keyword evidence="3" id="KW-0808">Transferase</keyword>
<proteinExistence type="predicted"/>
<dbReference type="SUPFAM" id="SSF53756">
    <property type="entry name" value="UDP-Glycosyltransferase/glycogen phosphorylase"/>
    <property type="match status" value="1"/>
</dbReference>
<dbReference type="AlphaFoldDB" id="A0A1H7ZL59"/>
<name>A0A1H7ZL59_STIAU</name>
<dbReference type="EMBL" id="FOAP01000019">
    <property type="protein sequence ID" value="SEM59322.1"/>
    <property type="molecule type" value="Genomic_DNA"/>
</dbReference>
<protein>
    <submittedName>
        <fullName evidence="3">Glycosyltransferase involved in cell wall bisynthesis</fullName>
    </submittedName>
</protein>
<evidence type="ECO:0000259" key="1">
    <source>
        <dbReference type="Pfam" id="PF00534"/>
    </source>
</evidence>
<evidence type="ECO:0000259" key="2">
    <source>
        <dbReference type="Pfam" id="PF13439"/>
    </source>
</evidence>
<dbReference type="InterPro" id="IPR001296">
    <property type="entry name" value="Glyco_trans_1"/>
</dbReference>
<gene>
    <name evidence="3" type="ORF">SAMN05444354_11954</name>
</gene>
<dbReference type="RefSeq" id="WP_075009710.1">
    <property type="nucleotide sequence ID" value="NZ_FOAP01000019.1"/>
</dbReference>
<organism evidence="3 4">
    <name type="scientific">Stigmatella aurantiaca</name>
    <dbReference type="NCBI Taxonomy" id="41"/>
    <lineage>
        <taxon>Bacteria</taxon>
        <taxon>Pseudomonadati</taxon>
        <taxon>Myxococcota</taxon>
        <taxon>Myxococcia</taxon>
        <taxon>Myxococcales</taxon>
        <taxon>Cystobacterineae</taxon>
        <taxon>Archangiaceae</taxon>
        <taxon>Stigmatella</taxon>
    </lineage>
</organism>
<evidence type="ECO:0000313" key="4">
    <source>
        <dbReference type="Proteomes" id="UP000182719"/>
    </source>
</evidence>
<dbReference type="CDD" id="cd03801">
    <property type="entry name" value="GT4_PimA-like"/>
    <property type="match status" value="1"/>
</dbReference>
<feature type="domain" description="Glycosyl transferase family 1" evidence="1">
    <location>
        <begin position="189"/>
        <end position="341"/>
    </location>
</feature>
<dbReference type="PANTHER" id="PTHR12526:SF636">
    <property type="entry name" value="BLL3647 PROTEIN"/>
    <property type="match status" value="1"/>
</dbReference>
<evidence type="ECO:0000313" key="3">
    <source>
        <dbReference type="EMBL" id="SEM59322.1"/>
    </source>
</evidence>
<feature type="domain" description="Glycosyltransferase subfamily 4-like N-terminal" evidence="2">
    <location>
        <begin position="15"/>
        <end position="179"/>
    </location>
</feature>
<dbReference type="Proteomes" id="UP000182719">
    <property type="component" value="Unassembled WGS sequence"/>
</dbReference>
<sequence length="381" mass="42005">MRPYTLIAGDFVATGGMDRANLALASHLAQRGHPVRLVAHRIADELRALPNVRFIEVPKPAGAYLLGEPLLDAAGRLWALRTLAEGGEVVANGGNCTVPAVNWIHYVHGAYASEASGTPLRQLKARVSQHYYRYTERRAVRRARLVIANSQRTRDDILQATGIPAGRVHVVYLGSEPERFQPASPEARQAARAALGWAGPRRIALFVGALGDRRKGFDSLLAAWERLCAHELWDVDLKVVGQGPQRAHWEREVQARGLGARIQFLGFRKDVPTLLSAADLLVSPTRYEPYGLGVQEALCAGLPVLVSRRAGVAERYPEALQELLLDDPDDVAELVRRLESWRAREALLAPHVAALSGTLRAWTWERMAVELVDLLERGRAP</sequence>
<dbReference type="GO" id="GO:0016757">
    <property type="term" value="F:glycosyltransferase activity"/>
    <property type="evidence" value="ECO:0007669"/>
    <property type="project" value="InterPro"/>
</dbReference>
<accession>A0A1H7ZL59</accession>